<accession>A0A9D4BF38</accession>
<feature type="repeat" description="NHL" evidence="2">
    <location>
        <begin position="275"/>
        <end position="308"/>
    </location>
</feature>
<protein>
    <submittedName>
        <fullName evidence="5">Uncharacterized protein</fullName>
    </submittedName>
</protein>
<dbReference type="SUPFAM" id="SSF50952">
    <property type="entry name" value="Soluble quinoprotein glucose dehydrogenase"/>
    <property type="match status" value="1"/>
</dbReference>
<evidence type="ECO:0000256" key="4">
    <source>
        <dbReference type="SAM" id="MobiDB-lite"/>
    </source>
</evidence>
<keyword evidence="6" id="KW-1185">Reference proteome</keyword>
<feature type="coiled-coil region" evidence="3">
    <location>
        <begin position="39"/>
        <end position="66"/>
    </location>
</feature>
<comment type="caution">
    <text evidence="5">The sequence shown here is derived from an EMBL/GenBank/DDBJ whole genome shotgun (WGS) entry which is preliminary data.</text>
</comment>
<gene>
    <name evidence="5" type="ORF">DPMN_194043</name>
</gene>
<dbReference type="PROSITE" id="PS51125">
    <property type="entry name" value="NHL"/>
    <property type="match status" value="1"/>
</dbReference>
<reference evidence="5" key="1">
    <citation type="journal article" date="2019" name="bioRxiv">
        <title>The Genome of the Zebra Mussel, Dreissena polymorpha: A Resource for Invasive Species Research.</title>
        <authorList>
            <person name="McCartney M.A."/>
            <person name="Auch B."/>
            <person name="Kono T."/>
            <person name="Mallez S."/>
            <person name="Zhang Y."/>
            <person name="Obille A."/>
            <person name="Becker A."/>
            <person name="Abrahante J.E."/>
            <person name="Garbe J."/>
            <person name="Badalamenti J.P."/>
            <person name="Herman A."/>
            <person name="Mangelson H."/>
            <person name="Liachko I."/>
            <person name="Sullivan S."/>
            <person name="Sone E.D."/>
            <person name="Koren S."/>
            <person name="Silverstein K.A.T."/>
            <person name="Beckman K.B."/>
            <person name="Gohl D.M."/>
        </authorList>
    </citation>
    <scope>NUCLEOTIDE SEQUENCE</scope>
    <source>
        <strain evidence="5">Duluth1</strain>
        <tissue evidence="5">Whole animal</tissue>
    </source>
</reference>
<evidence type="ECO:0000256" key="1">
    <source>
        <dbReference type="ARBA" id="ARBA00022737"/>
    </source>
</evidence>
<reference evidence="5" key="2">
    <citation type="submission" date="2020-11" db="EMBL/GenBank/DDBJ databases">
        <authorList>
            <person name="McCartney M.A."/>
            <person name="Auch B."/>
            <person name="Kono T."/>
            <person name="Mallez S."/>
            <person name="Becker A."/>
            <person name="Gohl D.M."/>
            <person name="Silverstein K.A.T."/>
            <person name="Koren S."/>
            <person name="Bechman K.B."/>
            <person name="Herman A."/>
            <person name="Abrahante J.E."/>
            <person name="Garbe J."/>
        </authorList>
    </citation>
    <scope>NUCLEOTIDE SEQUENCE</scope>
    <source>
        <strain evidence="5">Duluth1</strain>
        <tissue evidence="5">Whole animal</tissue>
    </source>
</reference>
<name>A0A9D4BF38_DREPO</name>
<dbReference type="InterPro" id="IPR011041">
    <property type="entry name" value="Quinoprot_gluc/sorb_DH_b-prop"/>
</dbReference>
<evidence type="ECO:0000256" key="2">
    <source>
        <dbReference type="PROSITE-ProRule" id="PRU00504"/>
    </source>
</evidence>
<organism evidence="5 6">
    <name type="scientific">Dreissena polymorpha</name>
    <name type="common">Zebra mussel</name>
    <name type="synonym">Mytilus polymorpha</name>
    <dbReference type="NCBI Taxonomy" id="45954"/>
    <lineage>
        <taxon>Eukaryota</taxon>
        <taxon>Metazoa</taxon>
        <taxon>Spiralia</taxon>
        <taxon>Lophotrochozoa</taxon>
        <taxon>Mollusca</taxon>
        <taxon>Bivalvia</taxon>
        <taxon>Autobranchia</taxon>
        <taxon>Heteroconchia</taxon>
        <taxon>Euheterodonta</taxon>
        <taxon>Imparidentia</taxon>
        <taxon>Neoheterodontei</taxon>
        <taxon>Myida</taxon>
        <taxon>Dreissenoidea</taxon>
        <taxon>Dreissenidae</taxon>
        <taxon>Dreissena</taxon>
    </lineage>
</organism>
<dbReference type="AlphaFoldDB" id="A0A9D4BF38"/>
<dbReference type="Proteomes" id="UP000828390">
    <property type="component" value="Unassembled WGS sequence"/>
</dbReference>
<evidence type="ECO:0000256" key="3">
    <source>
        <dbReference type="SAM" id="Coils"/>
    </source>
</evidence>
<evidence type="ECO:0000313" key="6">
    <source>
        <dbReference type="Proteomes" id="UP000828390"/>
    </source>
</evidence>
<dbReference type="InterPro" id="IPR001258">
    <property type="entry name" value="NHL_repeat"/>
</dbReference>
<dbReference type="EMBL" id="JAIWYP010000037">
    <property type="protein sequence ID" value="KAH3691409.1"/>
    <property type="molecule type" value="Genomic_DNA"/>
</dbReference>
<keyword evidence="3" id="KW-0175">Coiled coil</keyword>
<keyword evidence="1" id="KW-0677">Repeat</keyword>
<feature type="region of interest" description="Disordered" evidence="4">
    <location>
        <begin position="182"/>
        <end position="212"/>
    </location>
</feature>
<evidence type="ECO:0000313" key="5">
    <source>
        <dbReference type="EMBL" id="KAH3691409.1"/>
    </source>
</evidence>
<sequence length="424" mass="48332">MHLEGELDQLTTTIKTLRIQLMQKKDYFEDSLKSFDTLYKTTMEEIDNLRKAINDSLDKLQKKTIKKLDASLIRLRTSIQTDIEHCNNLIKQLIEKHDWLNRKDNNEALQFIKYRKCLKELNQTKEELQQMTTKDVTTLAFSPDKTIQIFVDILFGLGYIPSQVNSAPGQKRHDVYKTTMIYNKNDPESSGTSKPGRVGEEVSGIHSKSGTNPVMKVKETKQNATQSNIASATCKTISSELHTTSSMNISSPKCDPNQLITVNSSKMTTVRMKKDSETCYISGICETATGELLVTDWNNSRIKLLDKSFKVTDHCDLPGKPWSTCIIDSSLLAVALNSWEVHFIRLKKPLLGLSSLKLQHDETFKLSHSIMGIYHHQGNLYVTSGTVLYHYKIDGRRLMTCDVRKMYEDTKGGMTGNYYRCLYL</sequence>
<proteinExistence type="predicted"/>